<feature type="active site" description="Proton acceptor" evidence="4 5">
    <location>
        <position position="354"/>
    </location>
</feature>
<dbReference type="InterPro" id="IPR029063">
    <property type="entry name" value="SAM-dependent_MTases_sf"/>
</dbReference>
<feature type="transmembrane region" description="Helical" evidence="4">
    <location>
        <begin position="193"/>
        <end position="210"/>
    </location>
</feature>
<reference evidence="7 8" key="1">
    <citation type="submission" date="2023-08" db="EMBL/GenBank/DDBJ databases">
        <title>Genome sequence of Thermaerobacter compostii strain Ins1, a spore-forming filamentous bacterium isolated from a deep geothermal reservoir.</title>
        <authorList>
            <person name="Bregnard D."/>
            <person name="Gonzalez D."/>
            <person name="Junier P."/>
        </authorList>
    </citation>
    <scope>NUCLEOTIDE SEQUENCE [LARGE SCALE GENOMIC DNA]</scope>
    <source>
        <strain evidence="7 8">Ins1</strain>
    </source>
</reference>
<dbReference type="InterPro" id="IPR001045">
    <property type="entry name" value="Spermi_synthase"/>
</dbReference>
<keyword evidence="4" id="KW-0745">Spermidine biosynthesis</keyword>
<name>A0ABZ0QPA3_9FIRM</name>
<evidence type="ECO:0000259" key="6">
    <source>
        <dbReference type="PROSITE" id="PS51006"/>
    </source>
</evidence>
<dbReference type="InterPro" id="IPR030374">
    <property type="entry name" value="PABS"/>
</dbReference>
<comment type="subcellular location">
    <subcellularLocation>
        <location evidence="4">Cell membrane</location>
        <topology evidence="4">Multi-pass membrane protein</topology>
    </subcellularLocation>
</comment>
<dbReference type="CDD" id="cd02440">
    <property type="entry name" value="AdoMet_MTases"/>
    <property type="match status" value="1"/>
</dbReference>
<feature type="transmembrane region" description="Helical" evidence="4">
    <location>
        <begin position="64"/>
        <end position="82"/>
    </location>
</feature>
<keyword evidence="8" id="KW-1185">Reference proteome</keyword>
<keyword evidence="3 4" id="KW-0620">Polyamine biosynthesis</keyword>
<feature type="transmembrane region" description="Helical" evidence="4">
    <location>
        <begin position="32"/>
        <end position="52"/>
    </location>
</feature>
<organism evidence="7 8">
    <name type="scientific">Thermaerobacter composti</name>
    <dbReference type="NCBI Taxonomy" id="554949"/>
    <lineage>
        <taxon>Bacteria</taxon>
        <taxon>Bacillati</taxon>
        <taxon>Bacillota</taxon>
        <taxon>Clostridia</taxon>
        <taxon>Eubacteriales</taxon>
        <taxon>Clostridiales Family XVII. Incertae Sedis</taxon>
        <taxon>Thermaerobacter</taxon>
    </lineage>
</organism>
<comment type="catalytic activity">
    <reaction evidence="4">
        <text>S-adenosyl 3-(methylsulfanyl)propylamine + putrescine = S-methyl-5'-thioadenosine + spermidine + H(+)</text>
        <dbReference type="Rhea" id="RHEA:12721"/>
        <dbReference type="ChEBI" id="CHEBI:15378"/>
        <dbReference type="ChEBI" id="CHEBI:17509"/>
        <dbReference type="ChEBI" id="CHEBI:57443"/>
        <dbReference type="ChEBI" id="CHEBI:57834"/>
        <dbReference type="ChEBI" id="CHEBI:326268"/>
        <dbReference type="EC" id="2.5.1.16"/>
    </reaction>
</comment>
<feature type="binding site" evidence="4">
    <location>
        <begin position="336"/>
        <end position="337"/>
    </location>
    <ligand>
        <name>S-methyl-5'-thioadenosine</name>
        <dbReference type="ChEBI" id="CHEBI:17509"/>
    </ligand>
</feature>
<evidence type="ECO:0000256" key="3">
    <source>
        <dbReference type="ARBA" id="ARBA00023115"/>
    </source>
</evidence>
<evidence type="ECO:0000256" key="2">
    <source>
        <dbReference type="ARBA" id="ARBA00022679"/>
    </source>
</evidence>
<protein>
    <recommendedName>
        <fullName evidence="4">Polyamine aminopropyltransferase</fullName>
    </recommendedName>
    <alternativeName>
        <fullName evidence="4">Putrescine aminopropyltransferase</fullName>
        <shortName evidence="4">PAPT</shortName>
    </alternativeName>
    <alternativeName>
        <fullName evidence="4">Spermidine synthase</fullName>
        <shortName evidence="4">SPDS</shortName>
        <shortName evidence="4">SPDSY</shortName>
        <ecNumber evidence="4">2.5.1.16</ecNumber>
    </alternativeName>
</protein>
<proteinExistence type="inferred from homology"/>
<comment type="subunit">
    <text evidence="4">Homodimer or homotetramer.</text>
</comment>
<dbReference type="PANTHER" id="PTHR43317:SF1">
    <property type="entry name" value="THERMOSPERMINE SYNTHASE ACAULIS5"/>
    <property type="match status" value="1"/>
</dbReference>
<dbReference type="PANTHER" id="PTHR43317">
    <property type="entry name" value="THERMOSPERMINE SYNTHASE ACAULIS5"/>
    <property type="match status" value="1"/>
</dbReference>
<feature type="binding site" evidence="4">
    <location>
        <position position="309"/>
    </location>
    <ligand>
        <name>S-methyl-5'-thioadenosine</name>
        <dbReference type="ChEBI" id="CHEBI:17509"/>
    </ligand>
</feature>
<keyword evidence="2 4" id="KW-0808">Transferase</keyword>
<dbReference type="NCBIfam" id="NF037959">
    <property type="entry name" value="MFS_SpdSyn"/>
    <property type="match status" value="1"/>
</dbReference>
<evidence type="ECO:0000256" key="1">
    <source>
        <dbReference type="ARBA" id="ARBA00007867"/>
    </source>
</evidence>
<dbReference type="EMBL" id="CP132508">
    <property type="protein sequence ID" value="WPD19266.1"/>
    <property type="molecule type" value="Genomic_DNA"/>
</dbReference>
<dbReference type="Proteomes" id="UP001304683">
    <property type="component" value="Chromosome"/>
</dbReference>
<evidence type="ECO:0000256" key="5">
    <source>
        <dbReference type="PROSITE-ProRule" id="PRU00354"/>
    </source>
</evidence>
<comment type="pathway">
    <text evidence="4">Amine and polyamine biosynthesis; spermidine biosynthesis; spermidine from putrescine: step 1/1.</text>
</comment>
<dbReference type="HAMAP" id="MF_00198">
    <property type="entry name" value="Spermidine_synth"/>
    <property type="match status" value="1"/>
</dbReference>
<comment type="function">
    <text evidence="4">Catalyzes the irreversible transfer of a propylamine group from the amino donor S-adenosylmethioninamine (decarboxy-AdoMet) to putrescine (1,4-diaminobutane) to yield spermidine.</text>
</comment>
<comment type="caution">
    <text evidence="4">Lacks conserved residue(s) required for the propagation of feature annotation.</text>
</comment>
<sequence>MVALTAFFAGAVLMGLELLGSRILAPTLGSSIFVWGSLIGVVLAALSAGYALGGAAADRWPSRAGPALVLVGAAAWILVLAARGEAWVAALAERVPGPRLAPLAAAAALFLLPGLLLGGISPWLVRLSAPSAQRVGRVAGRLYAVSTAGSIVGTLATAFWLIPWLATGTILKALAAVLAATGLLLAGRRHLAVALPAAALLGLAVVPPPAPAAVTPDGARVVFQRNTLYHHLRVEDRGDSRFLRFDDSWQSGMYLDDPVRARFAYTDVMHVGWALNPGARRVLLVGLGGGSIPKRILASYPDVTVDVVELDPVVVDVARRYFALPSDPRLRVYVEDGRRFVRRAPGRYDLVLLDAYYADEIPFHLTTREFLEEVRARLEPGGVVVANVIGALEGPRSALLRAFYRTYREVFGEVYLLPVLPEGPEALQNVILVARDDRDAPGPLSAAELARAITTWTGRHPELEALRAAAAWIYDRPVRVDDVPVLRDAYAPVDALLHLEGDDPLPGAVPPRTGE</sequence>
<comment type="similarity">
    <text evidence="1 4">Belongs to the spermidine/spermine synthase family.</text>
</comment>
<dbReference type="RefSeq" id="WP_318750836.1">
    <property type="nucleotide sequence ID" value="NZ_CP132508.1"/>
</dbReference>
<evidence type="ECO:0000256" key="4">
    <source>
        <dbReference type="HAMAP-Rule" id="MF_00198"/>
    </source>
</evidence>
<accession>A0ABZ0QPA3</accession>
<evidence type="ECO:0000313" key="8">
    <source>
        <dbReference type="Proteomes" id="UP001304683"/>
    </source>
</evidence>
<gene>
    <name evidence="4" type="primary">speE</name>
    <name evidence="7" type="ORF">Q5761_00920</name>
</gene>
<dbReference type="Gene3D" id="3.40.50.150">
    <property type="entry name" value="Vaccinia Virus protein VP39"/>
    <property type="match status" value="1"/>
</dbReference>
<feature type="domain" description="PABS" evidence="6">
    <location>
        <begin position="199"/>
        <end position="435"/>
    </location>
</feature>
<keyword evidence="4" id="KW-1003">Cell membrane</keyword>
<dbReference type="SUPFAM" id="SSF53335">
    <property type="entry name" value="S-adenosyl-L-methionine-dependent methyltransferases"/>
    <property type="match status" value="1"/>
</dbReference>
<keyword evidence="4" id="KW-0812">Transmembrane</keyword>
<dbReference type="PROSITE" id="PS51006">
    <property type="entry name" value="PABS_2"/>
    <property type="match status" value="1"/>
</dbReference>
<feature type="transmembrane region" description="Helical" evidence="4">
    <location>
        <begin position="168"/>
        <end position="186"/>
    </location>
</feature>
<evidence type="ECO:0000313" key="7">
    <source>
        <dbReference type="EMBL" id="WPD19266.1"/>
    </source>
</evidence>
<keyword evidence="4" id="KW-0472">Membrane</keyword>
<dbReference type="Pfam" id="PF01564">
    <property type="entry name" value="Spermine_synth"/>
    <property type="match status" value="1"/>
</dbReference>
<keyword evidence="4" id="KW-1133">Transmembrane helix</keyword>
<dbReference type="EC" id="2.5.1.16" evidence="4"/>
<feature type="transmembrane region" description="Helical" evidence="4">
    <location>
        <begin position="142"/>
        <end position="162"/>
    </location>
</feature>
<feature type="transmembrane region" description="Helical" evidence="4">
    <location>
        <begin position="102"/>
        <end position="121"/>
    </location>
</feature>